<organism evidence="1 2">
    <name type="scientific">Saccharospirillum salsuginis</name>
    <dbReference type="NCBI Taxonomy" id="418750"/>
    <lineage>
        <taxon>Bacteria</taxon>
        <taxon>Pseudomonadati</taxon>
        <taxon>Pseudomonadota</taxon>
        <taxon>Gammaproteobacteria</taxon>
        <taxon>Oceanospirillales</taxon>
        <taxon>Saccharospirillaceae</taxon>
        <taxon>Saccharospirillum</taxon>
    </lineage>
</organism>
<keyword evidence="2" id="KW-1185">Reference proteome</keyword>
<dbReference type="AlphaFoldDB" id="A0A918KMD8"/>
<dbReference type="RefSeq" id="WP_189612071.1">
    <property type="nucleotide sequence ID" value="NZ_BMXR01000012.1"/>
</dbReference>
<reference evidence="1" key="1">
    <citation type="journal article" date="2014" name="Int. J. Syst. Evol. Microbiol.">
        <title>Complete genome sequence of Corynebacterium casei LMG S-19264T (=DSM 44701T), isolated from a smear-ripened cheese.</title>
        <authorList>
            <consortium name="US DOE Joint Genome Institute (JGI-PGF)"/>
            <person name="Walter F."/>
            <person name="Albersmeier A."/>
            <person name="Kalinowski J."/>
            <person name="Ruckert C."/>
        </authorList>
    </citation>
    <scope>NUCLEOTIDE SEQUENCE</scope>
    <source>
        <strain evidence="1">KCTC 22169</strain>
    </source>
</reference>
<evidence type="ECO:0000313" key="1">
    <source>
        <dbReference type="EMBL" id="GGX68494.1"/>
    </source>
</evidence>
<reference evidence="1" key="2">
    <citation type="submission" date="2020-09" db="EMBL/GenBank/DDBJ databases">
        <authorList>
            <person name="Sun Q."/>
            <person name="Kim S."/>
        </authorList>
    </citation>
    <scope>NUCLEOTIDE SEQUENCE</scope>
    <source>
        <strain evidence="1">KCTC 22169</strain>
    </source>
</reference>
<dbReference type="EMBL" id="BMXR01000012">
    <property type="protein sequence ID" value="GGX68494.1"/>
    <property type="molecule type" value="Genomic_DNA"/>
</dbReference>
<sequence>MQPIPREQLPFNENLEVVIQGPDFFQLTLPVAFLWTSNEGVCFVEAGYYQNKRRPSAQCALGAVEIEADSVSVLARDGSHYRFCRPSNWVVSTVLRQWRDWRQSQGLTLEMERQRLWAQLKQSMQPLQVDRA</sequence>
<dbReference type="Proteomes" id="UP000626148">
    <property type="component" value="Unassembled WGS sequence"/>
</dbReference>
<gene>
    <name evidence="1" type="ORF">GCM10007392_40080</name>
</gene>
<proteinExistence type="predicted"/>
<accession>A0A918KMD8</accession>
<name>A0A918KMD8_9GAMM</name>
<protein>
    <submittedName>
        <fullName evidence="1">Uncharacterized protein</fullName>
    </submittedName>
</protein>
<comment type="caution">
    <text evidence="1">The sequence shown here is derived from an EMBL/GenBank/DDBJ whole genome shotgun (WGS) entry which is preliminary data.</text>
</comment>
<evidence type="ECO:0000313" key="2">
    <source>
        <dbReference type="Proteomes" id="UP000626148"/>
    </source>
</evidence>